<feature type="region of interest" description="Disordered" evidence="1">
    <location>
        <begin position="594"/>
        <end position="613"/>
    </location>
</feature>
<keyword evidence="3" id="KW-1185">Reference proteome</keyword>
<evidence type="ECO:0000256" key="1">
    <source>
        <dbReference type="SAM" id="MobiDB-lite"/>
    </source>
</evidence>
<name>A0A518ES24_9BACT</name>
<accession>A0A518ES24</accession>
<dbReference type="AlphaFoldDB" id="A0A518ES24"/>
<proteinExistence type="predicted"/>
<dbReference type="RefSeq" id="WP_145197391.1">
    <property type="nucleotide sequence ID" value="NZ_CP036434.1"/>
</dbReference>
<reference evidence="2 3" key="1">
    <citation type="submission" date="2019-02" db="EMBL/GenBank/DDBJ databases">
        <title>Deep-cultivation of Planctomycetes and their phenomic and genomic characterization uncovers novel biology.</title>
        <authorList>
            <person name="Wiegand S."/>
            <person name="Jogler M."/>
            <person name="Boedeker C."/>
            <person name="Pinto D."/>
            <person name="Vollmers J."/>
            <person name="Rivas-Marin E."/>
            <person name="Kohn T."/>
            <person name="Peeters S.H."/>
            <person name="Heuer A."/>
            <person name="Rast P."/>
            <person name="Oberbeckmann S."/>
            <person name="Bunk B."/>
            <person name="Jeske O."/>
            <person name="Meyerdierks A."/>
            <person name="Storesund J.E."/>
            <person name="Kallscheuer N."/>
            <person name="Luecker S."/>
            <person name="Lage O.M."/>
            <person name="Pohl T."/>
            <person name="Merkel B.J."/>
            <person name="Hornburger P."/>
            <person name="Mueller R.-W."/>
            <person name="Bruemmer F."/>
            <person name="Labrenz M."/>
            <person name="Spormann A.M."/>
            <person name="Op den Camp H."/>
            <person name="Overmann J."/>
            <person name="Amann R."/>
            <person name="Jetten M.S.M."/>
            <person name="Mascher T."/>
            <person name="Medema M.H."/>
            <person name="Devos D.P."/>
            <person name="Kaster A.-K."/>
            <person name="Ovreas L."/>
            <person name="Rohde M."/>
            <person name="Galperin M.Y."/>
            <person name="Jogler C."/>
        </authorList>
    </citation>
    <scope>NUCLEOTIDE SEQUENCE [LARGE SCALE GENOMIC DNA]</scope>
    <source>
        <strain evidence="2 3">Poly30</strain>
    </source>
</reference>
<organism evidence="2 3">
    <name type="scientific">Saltatorellus ferox</name>
    <dbReference type="NCBI Taxonomy" id="2528018"/>
    <lineage>
        <taxon>Bacteria</taxon>
        <taxon>Pseudomonadati</taxon>
        <taxon>Planctomycetota</taxon>
        <taxon>Planctomycetia</taxon>
        <taxon>Planctomycetia incertae sedis</taxon>
        <taxon>Saltatorellus</taxon>
    </lineage>
</organism>
<dbReference type="Proteomes" id="UP000320390">
    <property type="component" value="Chromosome"/>
</dbReference>
<sequence length="613" mass="64485">MIDSETPQPEPDNLADPELSSYGTVPVGAITDAELGAGDATSPEADRDPAYETWDPEVATDDPEHGLSGADSTLARFSRAEPLVVLLSPSEVEVLAPRAKGSPAHRMAGSSRLIQFTHDLPIGKALASHIVTTLKQHGVARRSIRLALSHEFLPAQIIEVPDLPSKELTQVVARRSAALIDATPQEVTFTGLALDGPDREERRWLVHAMLAKPLIAMQTELRAQGWVVRDVVPARTAPFLSVRSTTLAGEGRATLVLVFDRESAAIGLVSGGRLAHLSTLPGSLDMHLAGEQVARALVQELRGVDAFWRRSSRGDQVTDILILGAVRSALDRLAPAIRMALGDVRVAGAIGAMPFQAEGAGWIASAPNEARIDLLRALRSPRVAALDLSLPLRPRGRSIAAVAMSSLVLCSTVALAMRDGMNGLTSSISTEARVVEAASADLEALRERQARASALEAQLIADCQELQQLEGLGISATPILAGLRRAFGDGTRLLSMRAIGLAVGGAAISPALGEVGALHVRGVVIDDPEETTRALHRLRAALGRVPGVVNVQIEPPSLSDLGPIGVFGPGNGSLRFLATARLVPVGQESAYGKALRQGPEQPDGAFEALPGGN</sequence>
<protein>
    <submittedName>
        <fullName evidence="2">Uncharacterized protein</fullName>
    </submittedName>
</protein>
<dbReference type="EMBL" id="CP036434">
    <property type="protein sequence ID" value="QDV06855.1"/>
    <property type="molecule type" value="Genomic_DNA"/>
</dbReference>
<gene>
    <name evidence="2" type="ORF">Poly30_23720</name>
</gene>
<evidence type="ECO:0000313" key="3">
    <source>
        <dbReference type="Proteomes" id="UP000320390"/>
    </source>
</evidence>
<evidence type="ECO:0000313" key="2">
    <source>
        <dbReference type="EMBL" id="QDV06855.1"/>
    </source>
</evidence>
<feature type="region of interest" description="Disordered" evidence="1">
    <location>
        <begin position="1"/>
        <end position="68"/>
    </location>
</feature>